<feature type="region of interest" description="Disordered" evidence="1">
    <location>
        <begin position="688"/>
        <end position="755"/>
    </location>
</feature>
<accession>A0A6A5QFB3</accession>
<name>A0A6A5QFB3_AMPQU</name>
<feature type="region of interest" description="Disordered" evidence="1">
    <location>
        <begin position="310"/>
        <end position="401"/>
    </location>
</feature>
<dbReference type="OrthoDB" id="5417628at2759"/>
<proteinExistence type="predicted"/>
<reference evidence="2" key="1">
    <citation type="journal article" date="2020" name="Stud. Mycol.">
        <title>101 Dothideomycetes genomes: a test case for predicting lifestyles and emergence of pathogens.</title>
        <authorList>
            <person name="Haridas S."/>
            <person name="Albert R."/>
            <person name="Binder M."/>
            <person name="Bloem J."/>
            <person name="Labutti K."/>
            <person name="Salamov A."/>
            <person name="Andreopoulos B."/>
            <person name="Baker S."/>
            <person name="Barry K."/>
            <person name="Bills G."/>
            <person name="Bluhm B."/>
            <person name="Cannon C."/>
            <person name="Castanera R."/>
            <person name="Culley D."/>
            <person name="Daum C."/>
            <person name="Ezra D."/>
            <person name="Gonzalez J."/>
            <person name="Henrissat B."/>
            <person name="Kuo A."/>
            <person name="Liang C."/>
            <person name="Lipzen A."/>
            <person name="Lutzoni F."/>
            <person name="Magnuson J."/>
            <person name="Mondo S."/>
            <person name="Nolan M."/>
            <person name="Ohm R."/>
            <person name="Pangilinan J."/>
            <person name="Park H.-J."/>
            <person name="Ramirez L."/>
            <person name="Alfaro M."/>
            <person name="Sun H."/>
            <person name="Tritt A."/>
            <person name="Yoshinaga Y."/>
            <person name="Zwiers L.-H."/>
            <person name="Turgeon B."/>
            <person name="Goodwin S."/>
            <person name="Spatafora J."/>
            <person name="Crous P."/>
            <person name="Grigoriev I."/>
        </authorList>
    </citation>
    <scope>NUCLEOTIDE SEQUENCE</scope>
    <source>
        <strain evidence="2">HMLAC05119</strain>
    </source>
</reference>
<evidence type="ECO:0000313" key="2">
    <source>
        <dbReference type="EMBL" id="KAF1914351.1"/>
    </source>
</evidence>
<feature type="region of interest" description="Disordered" evidence="1">
    <location>
        <begin position="244"/>
        <end position="268"/>
    </location>
</feature>
<feature type="compositionally biased region" description="Polar residues" evidence="1">
    <location>
        <begin position="311"/>
        <end position="321"/>
    </location>
</feature>
<dbReference type="EMBL" id="ML979137">
    <property type="protein sequence ID" value="KAF1914351.1"/>
    <property type="molecule type" value="Genomic_DNA"/>
</dbReference>
<keyword evidence="3" id="KW-1185">Reference proteome</keyword>
<feature type="compositionally biased region" description="Basic and acidic residues" evidence="1">
    <location>
        <begin position="352"/>
        <end position="364"/>
    </location>
</feature>
<sequence>MRYDDWDVILFPRESRVPIQEFKTACYHTQDTDGHNSPTLTCYISSLPPATPFRVSIHSWATTARPSAIIESRRKPSQKTMYKVQVIVDGAKVFHNIFEVGSKWPLDIAHEKRTTAPVDLATSQRKSCLTFPSFAQDTLMQFAWDAQDPSGRINIVLSEQLVGRNSVRGELDLGAANDIVCFSFQHAPKADILEQAGISWPMRNPLYLPTAHIQTHTSPDLSQPPLMTSKAPKLSRDIHLQSPLAGTSSSMSLRPHNYDPLQRPRSHPPPLSHFRKPALGIQGNAQPDLWDDTFGSFQDNHDGVNLGPWSAQGSVPTSTGDTYLGDGVYGQAQSRSHPSWMKRPGTNYSRKSTTDDQPSRRGQERPVMVTLRDDQLGRIIQAISPPKQRDLPYSKNDRDENYSGRHIASHVYHPSRMTNTSYAGNPSAAALARKWSYPDLGAAPKSASTRRSADKLNATTVQRMPTAAMYHPSVSSNKENLPPSQARMPTVFPGANRVPTPNPFAPMISPWDSDLSLKDGSSALSEYPRDTAGLASILNEVQNKHGATQAPSKNACVKSRKEGLMHNSPHLSEVGARHDQSLLPPPAGRANTAQRPTRGYQTDSQSTPRMPSTIAPEIVEIIDVDAIDPGLDSNAPQDAQKLSPFVPNHKPGMSSLDSTGVIERKLVSALVPEYGSFETRGATDTVMQSELHQSLQDSPEDTIYNASMGTFEPAGKRKRQGDGPGESPLSKREKGGRVVDEAEEREVDTPHLGSE</sequence>
<feature type="compositionally biased region" description="Basic and acidic residues" evidence="1">
    <location>
        <begin position="387"/>
        <end position="401"/>
    </location>
</feature>
<dbReference type="Proteomes" id="UP000800096">
    <property type="component" value="Unassembled WGS sequence"/>
</dbReference>
<dbReference type="AlphaFoldDB" id="A0A6A5QFB3"/>
<feature type="compositionally biased region" description="Basic and acidic residues" evidence="1">
    <location>
        <begin position="729"/>
        <end position="740"/>
    </location>
</feature>
<organism evidence="2 3">
    <name type="scientific">Ampelomyces quisqualis</name>
    <name type="common">Powdery mildew agent</name>
    <dbReference type="NCBI Taxonomy" id="50730"/>
    <lineage>
        <taxon>Eukaryota</taxon>
        <taxon>Fungi</taxon>
        <taxon>Dikarya</taxon>
        <taxon>Ascomycota</taxon>
        <taxon>Pezizomycotina</taxon>
        <taxon>Dothideomycetes</taxon>
        <taxon>Pleosporomycetidae</taxon>
        <taxon>Pleosporales</taxon>
        <taxon>Pleosporineae</taxon>
        <taxon>Phaeosphaeriaceae</taxon>
        <taxon>Ampelomyces</taxon>
    </lineage>
</organism>
<evidence type="ECO:0000256" key="1">
    <source>
        <dbReference type="SAM" id="MobiDB-lite"/>
    </source>
</evidence>
<evidence type="ECO:0000313" key="3">
    <source>
        <dbReference type="Proteomes" id="UP000800096"/>
    </source>
</evidence>
<protein>
    <submittedName>
        <fullName evidence="2">Uncharacterized protein</fullName>
    </submittedName>
</protein>
<feature type="compositionally biased region" description="Polar residues" evidence="1">
    <location>
        <begin position="591"/>
        <end position="610"/>
    </location>
</feature>
<gene>
    <name evidence="2" type="ORF">BDU57DRAFT_500624</name>
</gene>
<feature type="region of interest" description="Disordered" evidence="1">
    <location>
        <begin position="574"/>
        <end position="611"/>
    </location>
</feature>
<feature type="compositionally biased region" description="Polar residues" evidence="1">
    <location>
        <begin position="688"/>
        <end position="697"/>
    </location>
</feature>